<dbReference type="InterPro" id="IPR000073">
    <property type="entry name" value="AB_hydrolase_1"/>
</dbReference>
<dbReference type="GO" id="GO:0106435">
    <property type="term" value="F:carboxylesterase activity"/>
    <property type="evidence" value="ECO:0007669"/>
    <property type="project" value="UniProtKB-EC"/>
</dbReference>
<accession>A0A5S9R5Y3</accession>
<gene>
    <name evidence="2" type="primary">nap</name>
    <name evidence="2" type="ORF">AELLOGFF_05574</name>
</gene>
<dbReference type="InterPro" id="IPR029058">
    <property type="entry name" value="AB_hydrolase_fold"/>
</dbReference>
<dbReference type="EC" id="3.1.1.1" evidence="2"/>
<dbReference type="Gene3D" id="3.40.50.1820">
    <property type="entry name" value="alpha/beta hydrolase"/>
    <property type="match status" value="1"/>
</dbReference>
<dbReference type="Proteomes" id="UP000430146">
    <property type="component" value="Unassembled WGS sequence"/>
</dbReference>
<dbReference type="AlphaFoldDB" id="A0A5S9R5Y3"/>
<name>A0A5S9R5Y3_MYCVN</name>
<keyword evidence="3" id="KW-1185">Reference proteome</keyword>
<reference evidence="2 3" key="1">
    <citation type="submission" date="2019-11" db="EMBL/GenBank/DDBJ databases">
        <authorList>
            <person name="Holert J."/>
        </authorList>
    </citation>
    <scope>NUCLEOTIDE SEQUENCE [LARGE SCALE GENOMIC DNA]</scope>
    <source>
        <strain evidence="2">BC8_1</strain>
    </source>
</reference>
<dbReference type="RefSeq" id="WP_425295003.1">
    <property type="nucleotide sequence ID" value="NZ_CACSIP010000036.1"/>
</dbReference>
<dbReference type="GO" id="GO:0016020">
    <property type="term" value="C:membrane"/>
    <property type="evidence" value="ECO:0007669"/>
    <property type="project" value="TreeGrafter"/>
</dbReference>
<evidence type="ECO:0000313" key="3">
    <source>
        <dbReference type="Proteomes" id="UP000430146"/>
    </source>
</evidence>
<keyword evidence="2" id="KW-0378">Hydrolase</keyword>
<dbReference type="InterPro" id="IPR050266">
    <property type="entry name" value="AB_hydrolase_sf"/>
</dbReference>
<evidence type="ECO:0000313" key="2">
    <source>
        <dbReference type="EMBL" id="CAA0129460.1"/>
    </source>
</evidence>
<dbReference type="SUPFAM" id="SSF53474">
    <property type="entry name" value="alpha/beta-Hydrolases"/>
    <property type="match status" value="1"/>
</dbReference>
<evidence type="ECO:0000259" key="1">
    <source>
        <dbReference type="Pfam" id="PF00561"/>
    </source>
</evidence>
<dbReference type="PANTHER" id="PTHR43798:SF33">
    <property type="entry name" value="HYDROLASE, PUTATIVE (AFU_ORTHOLOGUE AFUA_2G14860)-RELATED"/>
    <property type="match status" value="1"/>
</dbReference>
<proteinExistence type="predicted"/>
<organism evidence="2 3">
    <name type="scientific">Mycolicibacterium vanbaalenii</name>
    <name type="common">Mycobacterium vanbaalenii</name>
    <dbReference type="NCBI Taxonomy" id="110539"/>
    <lineage>
        <taxon>Bacteria</taxon>
        <taxon>Bacillati</taxon>
        <taxon>Actinomycetota</taxon>
        <taxon>Actinomycetes</taxon>
        <taxon>Mycobacteriales</taxon>
        <taxon>Mycobacteriaceae</taxon>
        <taxon>Mycolicibacterium</taxon>
    </lineage>
</organism>
<dbReference type="EMBL" id="CACSIP010000036">
    <property type="protein sequence ID" value="CAA0129460.1"/>
    <property type="molecule type" value="Genomic_DNA"/>
</dbReference>
<feature type="domain" description="AB hydrolase-1" evidence="1">
    <location>
        <begin position="58"/>
        <end position="177"/>
    </location>
</feature>
<dbReference type="Pfam" id="PF00561">
    <property type="entry name" value="Abhydrolase_1"/>
    <property type="match status" value="1"/>
</dbReference>
<dbReference type="PANTHER" id="PTHR43798">
    <property type="entry name" value="MONOACYLGLYCEROL LIPASE"/>
    <property type="match status" value="1"/>
</dbReference>
<protein>
    <submittedName>
        <fullName evidence="2">Putative carboxylesterase nap</fullName>
        <ecNumber evidence="2">3.1.1.1</ecNumber>
    </submittedName>
</protein>
<sequence length="296" mass="32053">MPVADVGYFRSSVARAHFLTAYDAGMARLPAFDAEFDIATSFGTVRAYRFGDRSGSTPVVLLPGRNAATPMWRANLPGLVTRRTVYSLDLLGEAGCSVQTAPITTAQDQARWLEEALAGLDLPRVHMLGASIGGWAVTNHACRFPDRVASVTLLDPVCTFARIPFRTLAFSAVMALPAVPEKARRWFLSWISGGEAVDDSLPEARLIAAAMADFVLRLPPPASITDAQLRGLDVPVLAFFGGRSVMLDADSAAHRARSLVPHAQVEVYQDASHAINGEYAEQIAERAHRFWDTVDS</sequence>